<feature type="binding site" evidence="9">
    <location>
        <position position="267"/>
    </location>
    <ligand>
        <name>Zn(2+)</name>
        <dbReference type="ChEBI" id="CHEBI:29105"/>
    </ligand>
</feature>
<sequence length="410" mass="46248">MSVVFKIQGVLKNYDWGKIGLNSFACKLYKSAFSDFEVNDLAPYAELWYGTHPSGPSVIPTLGGMTLMDWISDHPECLGQNITNLFDKTKGLPFLFKVLSVNKSLSIQAHPDKQTAVKLFEQNPDCYPDDNHKPEMAIALTDFEALCGFRPFNEIMIFLKEIPQIQKVVGKEKIDEFLKTENRDTFKSLFRALMTCPAEIYQPLLSEVVQNFKLDKYHGDLCKSVCNIFLRVSDEYPGDIGLFSIFFLNYLKLKCGEAIFLAANEPHAYLYGDCIECMACSDNVVRAGLTPKFRDVYTLCDILTYNCKPGNENVFQSTVDSNDPLVKTYDPPVKEFTIDKISLPSDHKAYPLKVISSASILLVVSGEATYKYQSEEQSLHPGTALFISSQAEIYLNPISELLIFRAYCCN</sequence>
<comment type="catalytic activity">
    <reaction evidence="1 10">
        <text>D-mannose 6-phosphate = D-fructose 6-phosphate</text>
        <dbReference type="Rhea" id="RHEA:12356"/>
        <dbReference type="ChEBI" id="CHEBI:58735"/>
        <dbReference type="ChEBI" id="CHEBI:61527"/>
        <dbReference type="EC" id="5.3.1.8"/>
    </reaction>
</comment>
<evidence type="ECO:0000313" key="16">
    <source>
        <dbReference type="EMBL" id="KFM80450.1"/>
    </source>
</evidence>
<dbReference type="PANTHER" id="PTHR10309:SF0">
    <property type="entry name" value="MANNOSE-6-PHOSPHATE ISOMERASE"/>
    <property type="match status" value="1"/>
</dbReference>
<feature type="binding site" evidence="9">
    <location>
        <position position="135"/>
    </location>
    <ligand>
        <name>Zn(2+)</name>
        <dbReference type="ChEBI" id="CHEBI:29105"/>
    </ligand>
</feature>
<evidence type="ECO:0000256" key="3">
    <source>
        <dbReference type="ARBA" id="ARBA00010772"/>
    </source>
</evidence>
<dbReference type="InterPro" id="IPR018050">
    <property type="entry name" value="Pmannose_isomerase-type1_CS"/>
</dbReference>
<evidence type="ECO:0000256" key="8">
    <source>
        <dbReference type="PIRSR" id="PIRSR001480-1"/>
    </source>
</evidence>
<evidence type="ECO:0000256" key="7">
    <source>
        <dbReference type="ARBA" id="ARBA00023235"/>
    </source>
</evidence>
<dbReference type="GO" id="GO:0004476">
    <property type="term" value="F:mannose-6-phosphate isomerase activity"/>
    <property type="evidence" value="ECO:0007669"/>
    <property type="project" value="UniProtKB-EC"/>
</dbReference>
<dbReference type="Pfam" id="PF20512">
    <property type="entry name" value="PMI_typeI_hel"/>
    <property type="match status" value="1"/>
</dbReference>
<evidence type="ECO:0000256" key="4">
    <source>
        <dbReference type="ARBA" id="ARBA00011956"/>
    </source>
</evidence>
<dbReference type="EC" id="5.3.1.8" evidence="4 10"/>
<dbReference type="NCBIfam" id="TIGR00218">
    <property type="entry name" value="manA"/>
    <property type="match status" value="1"/>
</dbReference>
<dbReference type="EMBL" id="KK121420">
    <property type="protein sequence ID" value="KFM80450.1"/>
    <property type="molecule type" value="Genomic_DNA"/>
</dbReference>
<evidence type="ECO:0000259" key="15">
    <source>
        <dbReference type="Pfam" id="PF20512"/>
    </source>
</evidence>
<dbReference type="CDD" id="cd07011">
    <property type="entry name" value="cupin_PMI_type_I_N"/>
    <property type="match status" value="1"/>
</dbReference>
<dbReference type="Pfam" id="PF01238">
    <property type="entry name" value="PMI_typeI_C"/>
    <property type="match status" value="1"/>
</dbReference>
<dbReference type="PIRSF" id="PIRSF001480">
    <property type="entry name" value="Mannose-6-phosphate_isomerase"/>
    <property type="match status" value="1"/>
</dbReference>
<dbReference type="Gene3D" id="2.60.120.10">
    <property type="entry name" value="Jelly Rolls"/>
    <property type="match status" value="2"/>
</dbReference>
<dbReference type="OMA" id="DIGLFCG"/>
<comment type="similarity">
    <text evidence="3 11">Belongs to the mannose-6-phosphate isomerase type 1 family.</text>
</comment>
<accession>A0A087USW1</accession>
<reference evidence="16 17" key="1">
    <citation type="submission" date="2013-11" db="EMBL/GenBank/DDBJ databases">
        <title>Genome sequencing of Stegodyphus mimosarum.</title>
        <authorList>
            <person name="Bechsgaard J."/>
        </authorList>
    </citation>
    <scope>NUCLEOTIDE SEQUENCE [LARGE SCALE GENOMIC DNA]</scope>
</reference>
<organism evidence="16 17">
    <name type="scientific">Stegodyphus mimosarum</name>
    <name type="common">African social velvet spider</name>
    <dbReference type="NCBI Taxonomy" id="407821"/>
    <lineage>
        <taxon>Eukaryota</taxon>
        <taxon>Metazoa</taxon>
        <taxon>Ecdysozoa</taxon>
        <taxon>Arthropoda</taxon>
        <taxon>Chelicerata</taxon>
        <taxon>Arachnida</taxon>
        <taxon>Araneae</taxon>
        <taxon>Araneomorphae</taxon>
        <taxon>Entelegynae</taxon>
        <taxon>Eresoidea</taxon>
        <taxon>Eresidae</taxon>
        <taxon>Stegodyphus</taxon>
    </lineage>
</organism>
<dbReference type="Pfam" id="PF20511">
    <property type="entry name" value="PMI_typeI_cat"/>
    <property type="match status" value="1"/>
</dbReference>
<dbReference type="PROSITE" id="PS00965">
    <property type="entry name" value="PMI_I_1"/>
    <property type="match status" value="1"/>
</dbReference>
<feature type="domain" description="Phosphomannose isomerase type I catalytic" evidence="14">
    <location>
        <begin position="4"/>
        <end position="151"/>
    </location>
</feature>
<evidence type="ECO:0000259" key="13">
    <source>
        <dbReference type="Pfam" id="PF01238"/>
    </source>
</evidence>
<dbReference type="Proteomes" id="UP000054359">
    <property type="component" value="Unassembled WGS sequence"/>
</dbReference>
<evidence type="ECO:0000256" key="5">
    <source>
        <dbReference type="ARBA" id="ARBA00022723"/>
    </source>
</evidence>
<dbReference type="InterPro" id="IPR011051">
    <property type="entry name" value="RmlC_Cupin_sf"/>
</dbReference>
<evidence type="ECO:0000256" key="12">
    <source>
        <dbReference type="RuleBase" id="RU004248"/>
    </source>
</evidence>
<keyword evidence="7 10" id="KW-0413">Isomerase</keyword>
<keyword evidence="17" id="KW-1185">Reference proteome</keyword>
<dbReference type="Gene3D" id="1.10.441.10">
    <property type="entry name" value="Phosphomannose Isomerase, domain 2"/>
    <property type="match status" value="1"/>
</dbReference>
<dbReference type="InterPro" id="IPR046457">
    <property type="entry name" value="PMI_typeI_cat"/>
</dbReference>
<dbReference type="PROSITE" id="PS00966">
    <property type="entry name" value="PMI_I_2"/>
    <property type="match status" value="1"/>
</dbReference>
<feature type="active site" evidence="8">
    <location>
        <position position="286"/>
    </location>
</feature>
<feature type="domain" description="Phosphomannose isomerase type I C-terminal" evidence="13">
    <location>
        <begin position="329"/>
        <end position="369"/>
    </location>
</feature>
<dbReference type="InterPro" id="IPR016305">
    <property type="entry name" value="Mannose-6-P_Isomerase"/>
</dbReference>
<dbReference type="PRINTS" id="PR00714">
    <property type="entry name" value="MAN6PISMRASE"/>
</dbReference>
<gene>
    <name evidence="16" type="ORF">X975_15710</name>
</gene>
<dbReference type="GO" id="GO:0005829">
    <property type="term" value="C:cytosol"/>
    <property type="evidence" value="ECO:0007669"/>
    <property type="project" value="TreeGrafter"/>
</dbReference>
<evidence type="ECO:0000256" key="1">
    <source>
        <dbReference type="ARBA" id="ARBA00000757"/>
    </source>
</evidence>
<dbReference type="InterPro" id="IPR001250">
    <property type="entry name" value="Man6P_Isoase-1"/>
</dbReference>
<dbReference type="PANTHER" id="PTHR10309">
    <property type="entry name" value="MANNOSE-6-PHOSPHATE ISOMERASE"/>
    <property type="match status" value="1"/>
</dbReference>
<dbReference type="GO" id="GO:0008270">
    <property type="term" value="F:zinc ion binding"/>
    <property type="evidence" value="ECO:0007669"/>
    <property type="project" value="InterPro"/>
</dbReference>
<dbReference type="AlphaFoldDB" id="A0A087USW1"/>
<protein>
    <recommendedName>
        <fullName evidence="4 10">Mannose-6-phosphate isomerase</fullName>
        <ecNumber evidence="4 10">5.3.1.8</ecNumber>
    </recommendedName>
</protein>
<evidence type="ECO:0000256" key="11">
    <source>
        <dbReference type="RuleBase" id="RU004189"/>
    </source>
</evidence>
<dbReference type="FunFam" id="2.60.120.10:FF:000044">
    <property type="entry name" value="Mannose-6-phosphate isomerase"/>
    <property type="match status" value="1"/>
</dbReference>
<keyword evidence="5 9" id="KW-0479">Metal-binding</keyword>
<dbReference type="SUPFAM" id="SSF51182">
    <property type="entry name" value="RmlC-like cupins"/>
    <property type="match status" value="1"/>
</dbReference>
<feature type="binding site" evidence="9">
    <location>
        <position position="108"/>
    </location>
    <ligand>
        <name>Zn(2+)</name>
        <dbReference type="ChEBI" id="CHEBI:29105"/>
    </ligand>
</feature>
<dbReference type="GO" id="GO:0009298">
    <property type="term" value="P:GDP-mannose biosynthetic process"/>
    <property type="evidence" value="ECO:0007669"/>
    <property type="project" value="UniProtKB-UniPathway"/>
</dbReference>
<dbReference type="GO" id="GO:0005975">
    <property type="term" value="P:carbohydrate metabolic process"/>
    <property type="evidence" value="ECO:0007669"/>
    <property type="project" value="InterPro"/>
</dbReference>
<comment type="cofactor">
    <cofactor evidence="9 10">
        <name>Zn(2+)</name>
        <dbReference type="ChEBI" id="CHEBI:29105"/>
    </cofactor>
    <text evidence="9 10">Binds 1 zinc ion per subunit.</text>
</comment>
<dbReference type="InterPro" id="IPR046458">
    <property type="entry name" value="PMI_typeI_hel"/>
</dbReference>
<evidence type="ECO:0000256" key="10">
    <source>
        <dbReference type="RuleBase" id="RU000611"/>
    </source>
</evidence>
<dbReference type="OrthoDB" id="6605218at2759"/>
<feature type="binding site" evidence="9">
    <location>
        <position position="110"/>
    </location>
    <ligand>
        <name>Zn(2+)</name>
        <dbReference type="ChEBI" id="CHEBI:29105"/>
    </ligand>
</feature>
<comment type="pathway">
    <text evidence="2 12">Nucleotide-sugar biosynthesis; GDP-alpha-D-mannose biosynthesis; alpha-D-mannose 1-phosphate from D-fructose 6-phosphate: step 1/2.</text>
</comment>
<evidence type="ECO:0000256" key="2">
    <source>
        <dbReference type="ARBA" id="ARBA00004666"/>
    </source>
</evidence>
<dbReference type="UniPathway" id="UPA00126">
    <property type="reaction ID" value="UER00423"/>
</dbReference>
<evidence type="ECO:0000256" key="9">
    <source>
        <dbReference type="PIRSR" id="PIRSR001480-2"/>
    </source>
</evidence>
<dbReference type="STRING" id="407821.A0A087USW1"/>
<evidence type="ECO:0000256" key="6">
    <source>
        <dbReference type="ARBA" id="ARBA00022833"/>
    </source>
</evidence>
<evidence type="ECO:0000313" key="17">
    <source>
        <dbReference type="Proteomes" id="UP000054359"/>
    </source>
</evidence>
<name>A0A087USW1_STEMI</name>
<feature type="domain" description="Phosphomannose isomerase type I helical insertion" evidence="15">
    <location>
        <begin position="181"/>
        <end position="248"/>
    </location>
</feature>
<keyword evidence="6 9" id="KW-0862">Zinc</keyword>
<feature type="non-terminal residue" evidence="16">
    <location>
        <position position="410"/>
    </location>
</feature>
<evidence type="ECO:0000259" key="14">
    <source>
        <dbReference type="Pfam" id="PF20511"/>
    </source>
</evidence>
<dbReference type="InterPro" id="IPR014710">
    <property type="entry name" value="RmlC-like_jellyroll"/>
</dbReference>
<proteinExistence type="inferred from homology"/>
<dbReference type="InterPro" id="IPR046456">
    <property type="entry name" value="PMI_typeI_C"/>
</dbReference>